<name>A0A4Z2FSS3_9TELE</name>
<reference evidence="2 3" key="1">
    <citation type="submission" date="2019-03" db="EMBL/GenBank/DDBJ databases">
        <title>First draft genome of Liparis tanakae, snailfish: a comprehensive survey of snailfish specific genes.</title>
        <authorList>
            <person name="Kim W."/>
            <person name="Song I."/>
            <person name="Jeong J.-H."/>
            <person name="Kim D."/>
            <person name="Kim S."/>
            <person name="Ryu S."/>
            <person name="Song J.Y."/>
            <person name="Lee S.K."/>
        </authorList>
    </citation>
    <scope>NUCLEOTIDE SEQUENCE [LARGE SCALE GENOMIC DNA]</scope>
    <source>
        <tissue evidence="2">Muscle</tissue>
    </source>
</reference>
<accession>A0A4Z2FSS3</accession>
<dbReference type="AlphaFoldDB" id="A0A4Z2FSS3"/>
<gene>
    <name evidence="2" type="ORF">EYF80_046035</name>
</gene>
<feature type="compositionally biased region" description="Basic and acidic residues" evidence="1">
    <location>
        <begin position="122"/>
        <end position="134"/>
    </location>
</feature>
<dbReference type="Proteomes" id="UP000314294">
    <property type="component" value="Unassembled WGS sequence"/>
</dbReference>
<sequence length="185" mass="20034">MDCTVCSGYVTTVATALATAPMMKTSADDSLEGERRRKRAFINHELDGRVQHQQQRREGPVPQGPRALIADDLRKCICQRKSAITGKTGTTTWNDFGWDLKVNEKPALQQRLHGGRQSPQRAPREPLGVRRGEEGVSGGDEQGLGLQGDVEEVRVQHHAVGGVVRSRAVGEVSNDGVAYGAAVDP</sequence>
<feature type="region of interest" description="Disordered" evidence="1">
    <location>
        <begin position="110"/>
        <end position="144"/>
    </location>
</feature>
<evidence type="ECO:0000256" key="1">
    <source>
        <dbReference type="SAM" id="MobiDB-lite"/>
    </source>
</evidence>
<evidence type="ECO:0000313" key="2">
    <source>
        <dbReference type="EMBL" id="TNN43764.1"/>
    </source>
</evidence>
<feature type="compositionally biased region" description="Gly residues" evidence="1">
    <location>
        <begin position="135"/>
        <end position="144"/>
    </location>
</feature>
<protein>
    <submittedName>
        <fullName evidence="2">Uncharacterized protein</fullName>
    </submittedName>
</protein>
<evidence type="ECO:0000313" key="3">
    <source>
        <dbReference type="Proteomes" id="UP000314294"/>
    </source>
</evidence>
<dbReference type="EMBL" id="SRLO01000946">
    <property type="protein sequence ID" value="TNN43764.1"/>
    <property type="molecule type" value="Genomic_DNA"/>
</dbReference>
<comment type="caution">
    <text evidence="2">The sequence shown here is derived from an EMBL/GenBank/DDBJ whole genome shotgun (WGS) entry which is preliminary data.</text>
</comment>
<organism evidence="2 3">
    <name type="scientific">Liparis tanakae</name>
    <name type="common">Tanaka's snailfish</name>
    <dbReference type="NCBI Taxonomy" id="230148"/>
    <lineage>
        <taxon>Eukaryota</taxon>
        <taxon>Metazoa</taxon>
        <taxon>Chordata</taxon>
        <taxon>Craniata</taxon>
        <taxon>Vertebrata</taxon>
        <taxon>Euteleostomi</taxon>
        <taxon>Actinopterygii</taxon>
        <taxon>Neopterygii</taxon>
        <taxon>Teleostei</taxon>
        <taxon>Neoteleostei</taxon>
        <taxon>Acanthomorphata</taxon>
        <taxon>Eupercaria</taxon>
        <taxon>Perciformes</taxon>
        <taxon>Cottioidei</taxon>
        <taxon>Cottales</taxon>
        <taxon>Liparidae</taxon>
        <taxon>Liparis</taxon>
    </lineage>
</organism>
<proteinExistence type="predicted"/>
<keyword evidence="3" id="KW-1185">Reference proteome</keyword>